<dbReference type="HAMAP" id="MF_00836">
    <property type="entry name" value="PhnN"/>
    <property type="match status" value="1"/>
</dbReference>
<evidence type="ECO:0000313" key="9">
    <source>
        <dbReference type="Proteomes" id="UP000018211"/>
    </source>
</evidence>
<evidence type="ECO:0000256" key="5">
    <source>
        <dbReference type="ARBA" id="ARBA00022840"/>
    </source>
</evidence>
<protein>
    <recommendedName>
        <fullName evidence="6">Ribose 1,5-bisphosphate phosphokinase PhnN</fullName>
        <ecNumber evidence="6">2.7.4.23</ecNumber>
    </recommendedName>
    <alternativeName>
        <fullName evidence="6">Ribose 1,5-bisphosphokinase</fullName>
    </alternativeName>
</protein>
<dbReference type="InterPro" id="IPR012699">
    <property type="entry name" value="PhnN"/>
</dbReference>
<dbReference type="NCBIfam" id="NF007485">
    <property type="entry name" value="PRK10078.1"/>
    <property type="match status" value="1"/>
</dbReference>
<comment type="caution">
    <text evidence="6">Lacks conserved residue(s) required for the propagation of feature annotation.</text>
</comment>
<dbReference type="GO" id="GO:0005524">
    <property type="term" value="F:ATP binding"/>
    <property type="evidence" value="ECO:0007669"/>
    <property type="project" value="UniProtKB-KW"/>
</dbReference>
<keyword evidence="5 6" id="KW-0067">ATP-binding</keyword>
<sequence>MATLFYVMGASGSGKDSVIQAIREDARLSVQVAHRYITRRADSGNENHVALTPEEFQQRIQSELFTMHWQANGLFYGVGKEIEHWLSQGQDVFLNGSRAYYPEALKRFATCIQPVWIDVNTHQLKQRLQARGRESEAEIDARIDRAIQYQQKMPANALVIDNSDTLQSSVEQFILKFKHIKQWQKETRLCS</sequence>
<dbReference type="SUPFAM" id="SSF52540">
    <property type="entry name" value="P-loop containing nucleoside triphosphate hydrolases"/>
    <property type="match status" value="1"/>
</dbReference>
<comment type="pathway">
    <text evidence="2 6">Metabolic intermediate biosynthesis; 5-phospho-alpha-D-ribose 1-diphosphate biosynthesis; 5-phospho-alpha-D-ribose 1-diphosphate from D-ribose 5-phosphate (route II): step 3/3.</text>
</comment>
<reference evidence="8 9" key="1">
    <citation type="journal article" date="2013" name="ISME J.">
        <title>Comparative genomics of pathogenic lineages of Vibrio nigripulchritudo identifies virulence-associated traits.</title>
        <authorList>
            <person name="Goudenege D."/>
            <person name="Labreuche Y."/>
            <person name="Krin E."/>
            <person name="Ansquer D."/>
            <person name="Mangenot S."/>
            <person name="Calteau A."/>
            <person name="Medigue C."/>
            <person name="Mazel D."/>
            <person name="Polz M.F."/>
            <person name="Le Roux F."/>
        </authorList>
    </citation>
    <scope>NUCLEOTIDE SEQUENCE [LARGE SCALE GENOMIC DNA]</scope>
    <source>
        <strain evidence="8 9">SOn1</strain>
    </source>
</reference>
<dbReference type="InterPro" id="IPR027417">
    <property type="entry name" value="P-loop_NTPase"/>
</dbReference>
<evidence type="ECO:0000313" key="8">
    <source>
        <dbReference type="EMBL" id="CCO47646.1"/>
    </source>
</evidence>
<evidence type="ECO:0000256" key="4">
    <source>
        <dbReference type="ARBA" id="ARBA00022741"/>
    </source>
</evidence>
<accession>A0AAV2VSK2</accession>
<evidence type="ECO:0000256" key="1">
    <source>
        <dbReference type="ARBA" id="ARBA00000373"/>
    </source>
</evidence>
<keyword evidence="3 6" id="KW-0808">Transferase</keyword>
<evidence type="ECO:0000256" key="2">
    <source>
        <dbReference type="ARBA" id="ARBA00005069"/>
    </source>
</evidence>
<gene>
    <name evidence="6 8" type="primary">phnN</name>
    <name evidence="8" type="ORF">VIBNISOn1_320027</name>
</gene>
<dbReference type="AlphaFoldDB" id="A0AAV2VSK2"/>
<dbReference type="GO" id="GO:0019634">
    <property type="term" value="P:organic phosphonate metabolic process"/>
    <property type="evidence" value="ECO:0007669"/>
    <property type="project" value="UniProtKB-UniRule"/>
</dbReference>
<evidence type="ECO:0000259" key="7">
    <source>
        <dbReference type="PROSITE" id="PS50052"/>
    </source>
</evidence>
<comment type="caution">
    <text evidence="8">The sequence shown here is derived from an EMBL/GenBank/DDBJ whole genome shotgun (WGS) entry which is preliminary data.</text>
</comment>
<dbReference type="RefSeq" id="WP_022612378.1">
    <property type="nucleotide sequence ID" value="NZ_LK391965.1"/>
</dbReference>
<comment type="catalytic activity">
    <reaction evidence="1 6">
        <text>alpha-D-ribose 1,5-bisphosphate + ATP = 5-phospho-alpha-D-ribose 1-diphosphate + ADP</text>
        <dbReference type="Rhea" id="RHEA:20109"/>
        <dbReference type="ChEBI" id="CHEBI:30616"/>
        <dbReference type="ChEBI" id="CHEBI:58017"/>
        <dbReference type="ChEBI" id="CHEBI:68688"/>
        <dbReference type="ChEBI" id="CHEBI:456216"/>
        <dbReference type="EC" id="2.7.4.23"/>
    </reaction>
</comment>
<feature type="domain" description="Guanylate kinase-like" evidence="7">
    <location>
        <begin position="2"/>
        <end position="182"/>
    </location>
</feature>
<dbReference type="InterPro" id="IPR008144">
    <property type="entry name" value="Guanylate_kin-like_dom"/>
</dbReference>
<comment type="similarity">
    <text evidence="6">Belongs to the ribose 1,5-bisphosphokinase family.</text>
</comment>
<dbReference type="EMBL" id="CAOF01000123">
    <property type="protein sequence ID" value="CCO47646.1"/>
    <property type="molecule type" value="Genomic_DNA"/>
</dbReference>
<proteinExistence type="inferred from homology"/>
<evidence type="ECO:0000256" key="3">
    <source>
        <dbReference type="ARBA" id="ARBA00022679"/>
    </source>
</evidence>
<organism evidence="8 9">
    <name type="scientific">Vibrio nigripulchritudo SOn1</name>
    <dbReference type="NCBI Taxonomy" id="1238450"/>
    <lineage>
        <taxon>Bacteria</taxon>
        <taxon>Pseudomonadati</taxon>
        <taxon>Pseudomonadota</taxon>
        <taxon>Gammaproteobacteria</taxon>
        <taxon>Vibrionales</taxon>
        <taxon>Vibrionaceae</taxon>
        <taxon>Vibrio</taxon>
    </lineage>
</organism>
<keyword evidence="4 6" id="KW-0547">Nucleotide-binding</keyword>
<comment type="function">
    <text evidence="6">Catalyzes the phosphorylation of ribose 1,5-bisphosphate to 5-phospho-D-ribosyl alpha-1-diphosphate (PRPP).</text>
</comment>
<dbReference type="SMART" id="SM00072">
    <property type="entry name" value="GuKc"/>
    <property type="match status" value="1"/>
</dbReference>
<name>A0AAV2VSK2_9VIBR</name>
<dbReference type="Proteomes" id="UP000018211">
    <property type="component" value="Unassembled WGS sequence"/>
</dbReference>
<dbReference type="InterPro" id="IPR008145">
    <property type="entry name" value="GK/Ca_channel_bsu"/>
</dbReference>
<dbReference type="PANTHER" id="PTHR23117">
    <property type="entry name" value="GUANYLATE KINASE-RELATED"/>
    <property type="match status" value="1"/>
</dbReference>
<dbReference type="Pfam" id="PF00625">
    <property type="entry name" value="Guanylate_kin"/>
    <property type="match status" value="1"/>
</dbReference>
<dbReference type="PANTHER" id="PTHR23117:SF8">
    <property type="entry name" value="RIBOSE 1,5-BISPHOSPHATE PHOSPHOKINASE PHNN"/>
    <property type="match status" value="1"/>
</dbReference>
<dbReference type="GO" id="GO:0033863">
    <property type="term" value="F:ribose 1,5-bisphosphate phosphokinase activity"/>
    <property type="evidence" value="ECO:0007669"/>
    <property type="project" value="UniProtKB-UniRule"/>
</dbReference>
<dbReference type="PROSITE" id="PS50052">
    <property type="entry name" value="GUANYLATE_KINASE_2"/>
    <property type="match status" value="1"/>
</dbReference>
<dbReference type="Gene3D" id="3.40.50.300">
    <property type="entry name" value="P-loop containing nucleotide triphosphate hydrolases"/>
    <property type="match status" value="1"/>
</dbReference>
<dbReference type="GO" id="GO:0006015">
    <property type="term" value="P:5-phosphoribose 1-diphosphate biosynthetic process"/>
    <property type="evidence" value="ECO:0007669"/>
    <property type="project" value="UniProtKB-UniRule"/>
</dbReference>
<dbReference type="EC" id="2.7.4.23" evidence="6"/>
<dbReference type="GO" id="GO:0005829">
    <property type="term" value="C:cytosol"/>
    <property type="evidence" value="ECO:0007669"/>
    <property type="project" value="TreeGrafter"/>
</dbReference>
<dbReference type="NCBIfam" id="TIGR02322">
    <property type="entry name" value="phosphon_PhnN"/>
    <property type="match status" value="1"/>
</dbReference>
<evidence type="ECO:0000256" key="6">
    <source>
        <dbReference type="HAMAP-Rule" id="MF_00836"/>
    </source>
</evidence>